<dbReference type="EMBL" id="ML996113">
    <property type="protein sequence ID" value="KAF2737779.1"/>
    <property type="molecule type" value="Genomic_DNA"/>
</dbReference>
<gene>
    <name evidence="9" type="ORF">EJ04DRAFT_460471</name>
</gene>
<comment type="subcellular location">
    <subcellularLocation>
        <location evidence="1">Membrane</location>
        <topology evidence="1">Multi-pass membrane protein</topology>
    </subcellularLocation>
</comment>
<feature type="region of interest" description="Disordered" evidence="6">
    <location>
        <begin position="300"/>
        <end position="322"/>
    </location>
</feature>
<feature type="transmembrane region" description="Helical" evidence="7">
    <location>
        <begin position="106"/>
        <end position="123"/>
    </location>
</feature>
<feature type="transmembrane region" description="Helical" evidence="7">
    <location>
        <begin position="25"/>
        <end position="42"/>
    </location>
</feature>
<feature type="transmembrane region" description="Helical" evidence="7">
    <location>
        <begin position="135"/>
        <end position="157"/>
    </location>
</feature>
<keyword evidence="2 7" id="KW-0812">Transmembrane</keyword>
<keyword evidence="3 7" id="KW-1133">Transmembrane helix</keyword>
<dbReference type="InterPro" id="IPR052337">
    <property type="entry name" value="SAT4-like"/>
</dbReference>
<dbReference type="PANTHER" id="PTHR33048:SF156">
    <property type="entry name" value="INTEGRAL MEMBRANE PROTEIN"/>
    <property type="match status" value="1"/>
</dbReference>
<protein>
    <recommendedName>
        <fullName evidence="8">Rhodopsin domain-containing protein</fullName>
    </recommendedName>
</protein>
<dbReference type="Pfam" id="PF20684">
    <property type="entry name" value="Fung_rhodopsin"/>
    <property type="match status" value="1"/>
</dbReference>
<evidence type="ECO:0000313" key="9">
    <source>
        <dbReference type="EMBL" id="KAF2737779.1"/>
    </source>
</evidence>
<dbReference type="Proteomes" id="UP000799444">
    <property type="component" value="Unassembled WGS sequence"/>
</dbReference>
<reference evidence="9" key="1">
    <citation type="journal article" date="2020" name="Stud. Mycol.">
        <title>101 Dothideomycetes genomes: a test case for predicting lifestyles and emergence of pathogens.</title>
        <authorList>
            <person name="Haridas S."/>
            <person name="Albert R."/>
            <person name="Binder M."/>
            <person name="Bloem J."/>
            <person name="Labutti K."/>
            <person name="Salamov A."/>
            <person name="Andreopoulos B."/>
            <person name="Baker S."/>
            <person name="Barry K."/>
            <person name="Bills G."/>
            <person name="Bluhm B."/>
            <person name="Cannon C."/>
            <person name="Castanera R."/>
            <person name="Culley D."/>
            <person name="Daum C."/>
            <person name="Ezra D."/>
            <person name="Gonzalez J."/>
            <person name="Henrissat B."/>
            <person name="Kuo A."/>
            <person name="Liang C."/>
            <person name="Lipzen A."/>
            <person name="Lutzoni F."/>
            <person name="Magnuson J."/>
            <person name="Mondo S."/>
            <person name="Nolan M."/>
            <person name="Ohm R."/>
            <person name="Pangilinan J."/>
            <person name="Park H.-J."/>
            <person name="Ramirez L."/>
            <person name="Alfaro M."/>
            <person name="Sun H."/>
            <person name="Tritt A."/>
            <person name="Yoshinaga Y."/>
            <person name="Zwiers L.-H."/>
            <person name="Turgeon B."/>
            <person name="Goodwin S."/>
            <person name="Spatafora J."/>
            <person name="Crous P."/>
            <person name="Grigoriev I."/>
        </authorList>
    </citation>
    <scope>NUCLEOTIDE SEQUENCE</scope>
    <source>
        <strain evidence="9">CBS 125425</strain>
    </source>
</reference>
<dbReference type="InterPro" id="IPR049326">
    <property type="entry name" value="Rhodopsin_dom_fungi"/>
</dbReference>
<evidence type="ECO:0000256" key="6">
    <source>
        <dbReference type="SAM" id="MobiDB-lite"/>
    </source>
</evidence>
<evidence type="ECO:0000313" key="10">
    <source>
        <dbReference type="Proteomes" id="UP000799444"/>
    </source>
</evidence>
<evidence type="ECO:0000256" key="4">
    <source>
        <dbReference type="ARBA" id="ARBA00023136"/>
    </source>
</evidence>
<feature type="domain" description="Rhodopsin" evidence="8">
    <location>
        <begin position="42"/>
        <end position="282"/>
    </location>
</feature>
<evidence type="ECO:0000256" key="2">
    <source>
        <dbReference type="ARBA" id="ARBA00022692"/>
    </source>
</evidence>
<feature type="region of interest" description="Disordered" evidence="6">
    <location>
        <begin position="356"/>
        <end position="394"/>
    </location>
</feature>
<evidence type="ECO:0000256" key="7">
    <source>
        <dbReference type="SAM" id="Phobius"/>
    </source>
</evidence>
<dbReference type="PANTHER" id="PTHR33048">
    <property type="entry name" value="PTH11-LIKE INTEGRAL MEMBRANE PROTEIN (AFU_ORTHOLOGUE AFUA_5G11245)"/>
    <property type="match status" value="1"/>
</dbReference>
<sequence length="394" mass="44065">MASGGQPPSPDFLAETNDPFLDQRVSIAFIVIDTFFLLLFYVSRYFNRKAVGWPMLVCNTLAYVLCMGSAATGILMVHIGGVGHHVVAVPVTTFQTWLQLSKVLEFTYTPAVMFAKLAALFLYHQVFEVPFYRRIIICIGVILILQGVVSLVLAFSICRPFRYFWTQAVDVNDGSCGDVMLFYKTYSIPSLVTDVAMLVLPWPILLKLNITNPEKIGLIFTFLAASLGIITCALRFATFFTTPLFSDPTWYASGGPMIYALVEPSIYMIASILPTTRHLYRRVRRKARLTAQLHSANIASGSENSGLSRSTDVKTISSSHTPNRNITRHVDIWQANTNSSEEGLTLGEWYHSQQDWNQTQDADCRPAKGGQETGAKDFIRKPIEVKGPAKRERR</sequence>
<keyword evidence="10" id="KW-1185">Reference proteome</keyword>
<dbReference type="OrthoDB" id="5329176at2759"/>
<comment type="caution">
    <text evidence="9">The sequence shown here is derived from an EMBL/GenBank/DDBJ whole genome shotgun (WGS) entry which is preliminary data.</text>
</comment>
<name>A0A9P4R6U5_9PLEO</name>
<dbReference type="GO" id="GO:0016020">
    <property type="term" value="C:membrane"/>
    <property type="evidence" value="ECO:0007669"/>
    <property type="project" value="UniProtKB-SubCell"/>
</dbReference>
<dbReference type="AlphaFoldDB" id="A0A9P4R6U5"/>
<feature type="transmembrane region" description="Helical" evidence="7">
    <location>
        <begin position="218"/>
        <end position="237"/>
    </location>
</feature>
<accession>A0A9P4R6U5</accession>
<feature type="transmembrane region" description="Helical" evidence="7">
    <location>
        <begin position="62"/>
        <end position="86"/>
    </location>
</feature>
<keyword evidence="4 7" id="KW-0472">Membrane</keyword>
<evidence type="ECO:0000256" key="5">
    <source>
        <dbReference type="ARBA" id="ARBA00038359"/>
    </source>
</evidence>
<evidence type="ECO:0000256" key="1">
    <source>
        <dbReference type="ARBA" id="ARBA00004141"/>
    </source>
</evidence>
<evidence type="ECO:0000256" key="3">
    <source>
        <dbReference type="ARBA" id="ARBA00022989"/>
    </source>
</evidence>
<feature type="transmembrane region" description="Helical" evidence="7">
    <location>
        <begin position="188"/>
        <end position="206"/>
    </location>
</feature>
<feature type="transmembrane region" description="Helical" evidence="7">
    <location>
        <begin position="257"/>
        <end position="276"/>
    </location>
</feature>
<organism evidence="9 10">
    <name type="scientific">Polyplosphaeria fusca</name>
    <dbReference type="NCBI Taxonomy" id="682080"/>
    <lineage>
        <taxon>Eukaryota</taxon>
        <taxon>Fungi</taxon>
        <taxon>Dikarya</taxon>
        <taxon>Ascomycota</taxon>
        <taxon>Pezizomycotina</taxon>
        <taxon>Dothideomycetes</taxon>
        <taxon>Pleosporomycetidae</taxon>
        <taxon>Pleosporales</taxon>
        <taxon>Tetraplosphaeriaceae</taxon>
        <taxon>Polyplosphaeria</taxon>
    </lineage>
</organism>
<feature type="compositionally biased region" description="Basic and acidic residues" evidence="6">
    <location>
        <begin position="374"/>
        <end position="394"/>
    </location>
</feature>
<proteinExistence type="inferred from homology"/>
<evidence type="ECO:0000259" key="8">
    <source>
        <dbReference type="Pfam" id="PF20684"/>
    </source>
</evidence>
<comment type="similarity">
    <text evidence="5">Belongs to the SAT4 family.</text>
</comment>